<reference evidence="6 7" key="2">
    <citation type="journal article" date="2016" name="Genome Announc.">
        <title>Complete Genome Sequence of Sphingopyxis terrae Strain 203-1 (NBRC 111660), a Polyethylene Glycol Degrader.</title>
        <authorList>
            <person name="Ohtsubo Y."/>
            <person name="Nonoyama S."/>
            <person name="Nagata Y."/>
            <person name="Numata M."/>
            <person name="Tsuchikane K."/>
            <person name="Hosoyama A."/>
            <person name="Yamazoe A."/>
            <person name="Tsuda M."/>
            <person name="Fujita N."/>
            <person name="Kawai F."/>
        </authorList>
    </citation>
    <scope>NUCLEOTIDE SEQUENCE [LARGE SCALE GENOMIC DNA]</scope>
    <source>
        <strain evidence="6 7">203-1</strain>
    </source>
</reference>
<feature type="chain" id="PRO_5007502390" description="Transglycosylase SLT domain-containing protein" evidence="4">
    <location>
        <begin position="31"/>
        <end position="244"/>
    </location>
</feature>
<evidence type="ECO:0000256" key="2">
    <source>
        <dbReference type="ARBA" id="ARBA00009387"/>
    </source>
</evidence>
<dbReference type="AlphaFoldDB" id="A0A142VY03"/>
<evidence type="ECO:0000259" key="5">
    <source>
        <dbReference type="Pfam" id="PF01464"/>
    </source>
</evidence>
<comment type="similarity">
    <text evidence="2">Belongs to the virb1 family.</text>
</comment>
<accession>A0A142VY03</accession>
<feature type="signal peptide" evidence="4">
    <location>
        <begin position="1"/>
        <end position="30"/>
    </location>
</feature>
<sequence>MTGSTDLRGIILARVLGRAAHAGAAAAALAAPVPSIAAAAEAPLPVHPYAASVSDAARRFGIPEEWIWRVMHAESRGNPRAVSRAGARGLMQIMPATWAMLTERHRLGPDPFDARANIHAGTAYLRAMWDRYHDLRLMLAAYNAGPGRVDAYVAGRRQLPAETLVYVAAIAPDLEAGSPGRRAEAQLPPAPGWRGADIFAVLTRGLENDPGAASSPGSDAPGDDGRAPGAGPDRLFPLRSRKAR</sequence>
<dbReference type="EMBL" id="CP013342">
    <property type="protein sequence ID" value="AMU94690.1"/>
    <property type="molecule type" value="Genomic_DNA"/>
</dbReference>
<evidence type="ECO:0000256" key="3">
    <source>
        <dbReference type="SAM" id="MobiDB-lite"/>
    </source>
</evidence>
<feature type="compositionally biased region" description="Low complexity" evidence="3">
    <location>
        <begin position="209"/>
        <end position="220"/>
    </location>
</feature>
<comment type="similarity">
    <text evidence="1">Belongs to the transglycosylase Slt family.</text>
</comment>
<evidence type="ECO:0000256" key="1">
    <source>
        <dbReference type="ARBA" id="ARBA00007734"/>
    </source>
</evidence>
<evidence type="ECO:0000313" key="6">
    <source>
        <dbReference type="EMBL" id="AMU94690.1"/>
    </source>
</evidence>
<protein>
    <recommendedName>
        <fullName evidence="5">Transglycosylase SLT domain-containing protein</fullName>
    </recommendedName>
</protein>
<dbReference type="Gene3D" id="1.10.530.10">
    <property type="match status" value="1"/>
</dbReference>
<dbReference type="CDD" id="cd00254">
    <property type="entry name" value="LT-like"/>
    <property type="match status" value="1"/>
</dbReference>
<keyword evidence="4" id="KW-0732">Signal</keyword>
<name>A0A142VY03_9SPHN</name>
<evidence type="ECO:0000256" key="4">
    <source>
        <dbReference type="SAM" id="SignalP"/>
    </source>
</evidence>
<evidence type="ECO:0000313" key="7">
    <source>
        <dbReference type="Proteomes" id="UP000076234"/>
    </source>
</evidence>
<dbReference type="RefSeq" id="WP_062901506.1">
    <property type="nucleotide sequence ID" value="NZ_CP013342.1"/>
</dbReference>
<dbReference type="Pfam" id="PF01464">
    <property type="entry name" value="SLT"/>
    <property type="match status" value="1"/>
</dbReference>
<gene>
    <name evidence="6" type="ORF">AOA14_08765</name>
</gene>
<dbReference type="InterPro" id="IPR008258">
    <property type="entry name" value="Transglycosylase_SLT_dom_1"/>
</dbReference>
<dbReference type="PANTHER" id="PTHR37423:SF2">
    <property type="entry name" value="MEMBRANE-BOUND LYTIC MUREIN TRANSGLYCOSYLASE C"/>
    <property type="match status" value="1"/>
</dbReference>
<proteinExistence type="inferred from homology"/>
<dbReference type="PANTHER" id="PTHR37423">
    <property type="entry name" value="SOLUBLE LYTIC MUREIN TRANSGLYCOSYLASE-RELATED"/>
    <property type="match status" value="1"/>
</dbReference>
<dbReference type="SUPFAM" id="SSF53955">
    <property type="entry name" value="Lysozyme-like"/>
    <property type="match status" value="1"/>
</dbReference>
<organism evidence="6 7">
    <name type="scientific">Sphingopyxis terrae subsp. terrae NBRC 15098</name>
    <dbReference type="NCBI Taxonomy" id="1219058"/>
    <lineage>
        <taxon>Bacteria</taxon>
        <taxon>Pseudomonadati</taxon>
        <taxon>Pseudomonadota</taxon>
        <taxon>Alphaproteobacteria</taxon>
        <taxon>Sphingomonadales</taxon>
        <taxon>Sphingomonadaceae</taxon>
        <taxon>Sphingopyxis</taxon>
    </lineage>
</organism>
<dbReference type="KEGG" id="ster:AOA14_08765"/>
<reference evidence="7" key="1">
    <citation type="submission" date="2015-11" db="EMBL/GenBank/DDBJ databases">
        <title>Complete genome sequence of a polyethylene glycol-degrading strain Sphingopyxis terrae strain 203-1 (NBRC 15098).</title>
        <authorList>
            <person name="Yoshiyuki O."/>
            <person name="Shouta N."/>
            <person name="Nagata Y."/>
            <person name="Numata M."/>
            <person name="Tsuchikane K."/>
            <person name="Hosoyama A."/>
            <person name="Yamazoe A."/>
            <person name="Tsuda M."/>
            <person name="Fujita N."/>
            <person name="Kawai F."/>
        </authorList>
    </citation>
    <scope>NUCLEOTIDE SEQUENCE [LARGE SCALE GENOMIC DNA]</scope>
    <source>
        <strain evidence="7">203-1</strain>
    </source>
</reference>
<dbReference type="InterPro" id="IPR023346">
    <property type="entry name" value="Lysozyme-like_dom_sf"/>
</dbReference>
<dbReference type="STRING" id="1219058.AOA14_08765"/>
<dbReference type="Proteomes" id="UP000076234">
    <property type="component" value="Chromosome"/>
</dbReference>
<feature type="domain" description="Transglycosylase SLT" evidence="5">
    <location>
        <begin position="55"/>
        <end position="160"/>
    </location>
</feature>
<feature type="region of interest" description="Disordered" evidence="3">
    <location>
        <begin position="207"/>
        <end position="244"/>
    </location>
</feature>